<dbReference type="GO" id="GO:0005886">
    <property type="term" value="C:plasma membrane"/>
    <property type="evidence" value="ECO:0007669"/>
    <property type="project" value="UniProtKB-SubCell"/>
</dbReference>
<evidence type="ECO:0000256" key="6">
    <source>
        <dbReference type="ARBA" id="ARBA00022516"/>
    </source>
</evidence>
<evidence type="ECO:0000256" key="13">
    <source>
        <dbReference type="ARBA" id="ARBA00022840"/>
    </source>
</evidence>
<evidence type="ECO:0000256" key="22">
    <source>
        <dbReference type="PIRSR" id="PIRSR600829-3"/>
    </source>
</evidence>
<evidence type="ECO:0000256" key="15">
    <source>
        <dbReference type="ARBA" id="ARBA00022989"/>
    </source>
</evidence>
<feature type="binding site" evidence="21">
    <location>
        <begin position="32"/>
        <end position="36"/>
    </location>
    <ligand>
        <name>substrate</name>
    </ligand>
</feature>
<protein>
    <recommendedName>
        <fullName evidence="4 24">Diacylglycerol kinase</fullName>
        <ecNumber evidence="3 24">2.7.1.107</ecNumber>
    </recommendedName>
</protein>
<dbReference type="RefSeq" id="WP_119627868.1">
    <property type="nucleotide sequence ID" value="NZ_AP017928.1"/>
</dbReference>
<keyword evidence="15 24" id="KW-1133">Transmembrane helix</keyword>
<dbReference type="Proteomes" id="UP000266313">
    <property type="component" value="Chromosome"/>
</dbReference>
<keyword evidence="6" id="KW-0444">Lipid biosynthesis</keyword>
<evidence type="ECO:0000256" key="16">
    <source>
        <dbReference type="ARBA" id="ARBA00023098"/>
    </source>
</evidence>
<evidence type="ECO:0000256" key="24">
    <source>
        <dbReference type="RuleBase" id="RU363065"/>
    </source>
</evidence>
<keyword evidence="18" id="KW-0594">Phospholipid biosynthesis</keyword>
<feature type="transmembrane region" description="Helical" evidence="24">
    <location>
        <begin position="98"/>
        <end position="119"/>
    </location>
</feature>
<evidence type="ECO:0000256" key="1">
    <source>
        <dbReference type="ARBA" id="ARBA00004429"/>
    </source>
</evidence>
<evidence type="ECO:0000256" key="4">
    <source>
        <dbReference type="ARBA" id="ARBA00017575"/>
    </source>
</evidence>
<dbReference type="PANTHER" id="PTHR34299">
    <property type="entry name" value="DIACYLGLYCEROL KINASE"/>
    <property type="match status" value="1"/>
</dbReference>
<evidence type="ECO:0000256" key="21">
    <source>
        <dbReference type="PIRSR" id="PIRSR600829-2"/>
    </source>
</evidence>
<dbReference type="KEGG" id="mmai:sS8_0033"/>
<comment type="catalytic activity">
    <reaction evidence="24">
        <text>a 1,2-diacyl-sn-glycerol + ATP = a 1,2-diacyl-sn-glycero-3-phosphate + ADP + H(+)</text>
        <dbReference type="Rhea" id="RHEA:10272"/>
        <dbReference type="ChEBI" id="CHEBI:15378"/>
        <dbReference type="ChEBI" id="CHEBI:17815"/>
        <dbReference type="ChEBI" id="CHEBI:30616"/>
        <dbReference type="ChEBI" id="CHEBI:58608"/>
        <dbReference type="ChEBI" id="CHEBI:456216"/>
        <dbReference type="EC" id="2.7.1.107"/>
    </reaction>
</comment>
<dbReference type="InterPro" id="IPR000829">
    <property type="entry name" value="DAGK"/>
</dbReference>
<dbReference type="OrthoDB" id="9796011at2"/>
<feature type="binding site" evidence="21">
    <location>
        <position position="71"/>
    </location>
    <ligand>
        <name>substrate</name>
    </ligand>
</feature>
<accession>A0A286T5K6</accession>
<feature type="binding site" evidence="23">
    <location>
        <position position="30"/>
    </location>
    <ligand>
        <name>a divalent metal cation</name>
        <dbReference type="ChEBI" id="CHEBI:60240"/>
    </ligand>
</feature>
<comment type="caution">
    <text evidence="24">Lacks conserved residue(s) required for the propagation of feature annotation.</text>
</comment>
<evidence type="ECO:0000256" key="11">
    <source>
        <dbReference type="ARBA" id="ARBA00022741"/>
    </source>
</evidence>
<dbReference type="GO" id="GO:0006654">
    <property type="term" value="P:phosphatidic acid biosynthetic process"/>
    <property type="evidence" value="ECO:0007669"/>
    <property type="project" value="InterPro"/>
</dbReference>
<keyword evidence="8 24" id="KW-0808">Transferase</keyword>
<evidence type="ECO:0000313" key="26">
    <source>
        <dbReference type="Proteomes" id="UP000266313"/>
    </source>
</evidence>
<keyword evidence="5" id="KW-1003">Cell membrane</keyword>
<feature type="binding site" evidence="21">
    <location>
        <position position="11"/>
    </location>
    <ligand>
        <name>substrate</name>
    </ligand>
</feature>
<dbReference type="CDD" id="cd14264">
    <property type="entry name" value="DAGK_IM"/>
    <property type="match status" value="1"/>
</dbReference>
<keyword evidence="11 22" id="KW-0547">Nucleotide-binding</keyword>
<evidence type="ECO:0000256" key="12">
    <source>
        <dbReference type="ARBA" id="ARBA00022777"/>
    </source>
</evidence>
<evidence type="ECO:0000256" key="9">
    <source>
        <dbReference type="ARBA" id="ARBA00022692"/>
    </source>
</evidence>
<dbReference type="EMBL" id="AP017928">
    <property type="protein sequence ID" value="BBA32003.1"/>
    <property type="molecule type" value="Genomic_DNA"/>
</dbReference>
<dbReference type="Pfam" id="PF01219">
    <property type="entry name" value="DAGK_prokar"/>
    <property type="match status" value="1"/>
</dbReference>
<keyword evidence="7 24" id="KW-0997">Cell inner membrane</keyword>
<evidence type="ECO:0000256" key="14">
    <source>
        <dbReference type="ARBA" id="ARBA00022842"/>
    </source>
</evidence>
<feature type="binding site" evidence="22">
    <location>
        <begin position="87"/>
        <end position="89"/>
    </location>
    <ligand>
        <name>ATP</name>
        <dbReference type="ChEBI" id="CHEBI:30616"/>
    </ligand>
</feature>
<name>A0A286T5K6_9GAMM</name>
<dbReference type="EC" id="2.7.1.107" evidence="3 24"/>
<evidence type="ECO:0000256" key="20">
    <source>
        <dbReference type="PIRSR" id="PIRSR600829-1"/>
    </source>
</evidence>
<evidence type="ECO:0000256" key="8">
    <source>
        <dbReference type="ARBA" id="ARBA00022679"/>
    </source>
</evidence>
<feature type="binding site" evidence="23">
    <location>
        <position position="78"/>
    </location>
    <ligand>
        <name>a divalent metal cation</name>
        <dbReference type="ChEBI" id="CHEBI:60240"/>
    </ligand>
</feature>
<feature type="active site" description="Proton acceptor" evidence="20">
    <location>
        <position position="71"/>
    </location>
</feature>
<evidence type="ECO:0000256" key="18">
    <source>
        <dbReference type="ARBA" id="ARBA00023209"/>
    </source>
</evidence>
<keyword evidence="17 24" id="KW-0472">Membrane</keyword>
<feature type="binding site" evidence="22">
    <location>
        <begin position="96"/>
        <end position="97"/>
    </location>
    <ligand>
        <name>ATP</name>
        <dbReference type="ChEBI" id="CHEBI:30616"/>
    </ligand>
</feature>
<keyword evidence="12 24" id="KW-0418">Kinase</keyword>
<dbReference type="AlphaFoldDB" id="A0A286T5K6"/>
<dbReference type="InterPro" id="IPR033718">
    <property type="entry name" value="DAGK_prok"/>
</dbReference>
<keyword evidence="10 23" id="KW-0479">Metal-binding</keyword>
<evidence type="ECO:0000256" key="7">
    <source>
        <dbReference type="ARBA" id="ARBA00022519"/>
    </source>
</evidence>
<sequence length="123" mass="13314">MAGPNLTGWARIHAAFFNSMNGLKAAWLSEEAFRQEIYLLAVAGPLGLWLGESGFEKALLVGSILLILIVELLNTGIEIVVDRISFEHHELSGRAKDVASAAVFLALTLAGLTWLLILLPKFA</sequence>
<feature type="binding site" evidence="22">
    <location>
        <position position="78"/>
    </location>
    <ligand>
        <name>ATP</name>
        <dbReference type="ChEBI" id="CHEBI:30616"/>
    </ligand>
</feature>
<comment type="similarity">
    <text evidence="2 24">Belongs to the bacterial diacylglycerol kinase family.</text>
</comment>
<dbReference type="GO" id="GO:0046872">
    <property type="term" value="F:metal ion binding"/>
    <property type="evidence" value="ECO:0007669"/>
    <property type="project" value="UniProtKB-KW"/>
</dbReference>
<comment type="cofactor">
    <cofactor evidence="23">
        <name>Mg(2+)</name>
        <dbReference type="ChEBI" id="CHEBI:18420"/>
    </cofactor>
    <text evidence="23">Mn(2+), Zn(2+), Cd(2+) and Co(2+) support activity to lesser extents.</text>
</comment>
<proteinExistence type="inferred from homology"/>
<evidence type="ECO:0000256" key="3">
    <source>
        <dbReference type="ARBA" id="ARBA00012133"/>
    </source>
</evidence>
<keyword evidence="13 22" id="KW-0067">ATP-binding</keyword>
<comment type="function">
    <text evidence="24">Catalyzes the ATP-dependent phosphorylation of sn-l,2-diacylglycerol (DAG) to phosphatidic acid. Involved in the recycling of diacylglycerol produced as a by-product during membrane-derived oligosaccharide (MDO) biosynthesis.</text>
</comment>
<dbReference type="PANTHER" id="PTHR34299:SF1">
    <property type="entry name" value="DIACYLGLYCEROL KINASE"/>
    <property type="match status" value="1"/>
</dbReference>
<reference evidence="25 26" key="1">
    <citation type="submission" date="2016-12" db="EMBL/GenBank/DDBJ databases">
        <title>Genome sequencing of Methylocaldum marinum.</title>
        <authorList>
            <person name="Takeuchi M."/>
            <person name="Kamagata Y."/>
            <person name="Hiraoka S."/>
            <person name="Oshima K."/>
            <person name="Hattori M."/>
            <person name="Iwasaki W."/>
        </authorList>
    </citation>
    <scope>NUCLEOTIDE SEQUENCE [LARGE SCALE GENOMIC DNA]</scope>
    <source>
        <strain evidence="25 26">S8</strain>
    </source>
</reference>
<evidence type="ECO:0000256" key="19">
    <source>
        <dbReference type="ARBA" id="ARBA00023264"/>
    </source>
</evidence>
<dbReference type="GO" id="GO:0004143">
    <property type="term" value="F:ATP-dependent diacylglycerol kinase activity"/>
    <property type="evidence" value="ECO:0007669"/>
    <property type="project" value="UniProtKB-EC"/>
</dbReference>
<feature type="binding site" evidence="22">
    <location>
        <position position="30"/>
    </location>
    <ligand>
        <name>ATP</name>
        <dbReference type="ChEBI" id="CHEBI:30616"/>
    </ligand>
</feature>
<gene>
    <name evidence="25" type="ORF">sS8_0033</name>
</gene>
<evidence type="ECO:0000256" key="17">
    <source>
        <dbReference type="ARBA" id="ARBA00023136"/>
    </source>
</evidence>
<organism evidence="25 26">
    <name type="scientific">Methylocaldum marinum</name>
    <dbReference type="NCBI Taxonomy" id="1432792"/>
    <lineage>
        <taxon>Bacteria</taxon>
        <taxon>Pseudomonadati</taxon>
        <taxon>Pseudomonadota</taxon>
        <taxon>Gammaproteobacteria</taxon>
        <taxon>Methylococcales</taxon>
        <taxon>Methylococcaceae</taxon>
        <taxon>Methylocaldum</taxon>
    </lineage>
</organism>
<keyword evidence="19 24" id="KW-1208">Phospholipid metabolism</keyword>
<dbReference type="InterPro" id="IPR036945">
    <property type="entry name" value="DAGK_sf"/>
</dbReference>
<feature type="binding site" evidence="22">
    <location>
        <position position="11"/>
    </location>
    <ligand>
        <name>ATP</name>
        <dbReference type="ChEBI" id="CHEBI:30616"/>
    </ligand>
</feature>
<evidence type="ECO:0000256" key="23">
    <source>
        <dbReference type="PIRSR" id="PIRSR600829-4"/>
    </source>
</evidence>
<evidence type="ECO:0000256" key="10">
    <source>
        <dbReference type="ARBA" id="ARBA00022723"/>
    </source>
</evidence>
<feature type="binding site" evidence="21">
    <location>
        <position position="100"/>
    </location>
    <ligand>
        <name>substrate</name>
    </ligand>
</feature>
<keyword evidence="16 24" id="KW-0443">Lipid metabolism</keyword>
<keyword evidence="14 23" id="KW-0460">Magnesium</keyword>
<keyword evidence="9 24" id="KW-0812">Transmembrane</keyword>
<dbReference type="GO" id="GO:0005524">
    <property type="term" value="F:ATP binding"/>
    <property type="evidence" value="ECO:0007669"/>
    <property type="project" value="UniProtKB-KW"/>
</dbReference>
<dbReference type="Gene3D" id="1.10.287.3610">
    <property type="match status" value="1"/>
</dbReference>
<keyword evidence="26" id="KW-1185">Reference proteome</keyword>
<evidence type="ECO:0000313" key="25">
    <source>
        <dbReference type="EMBL" id="BBA32003.1"/>
    </source>
</evidence>
<evidence type="ECO:0000256" key="2">
    <source>
        <dbReference type="ARBA" id="ARBA00005967"/>
    </source>
</evidence>
<feature type="transmembrane region" description="Helical" evidence="24">
    <location>
        <begin position="58"/>
        <end position="77"/>
    </location>
</feature>
<evidence type="ECO:0000256" key="5">
    <source>
        <dbReference type="ARBA" id="ARBA00022475"/>
    </source>
</evidence>
<comment type="subcellular location">
    <subcellularLocation>
        <location evidence="1 24">Cell inner membrane</location>
        <topology evidence="1 24">Multi-pass membrane protein</topology>
    </subcellularLocation>
</comment>